<sequence length="44" mass="5004">AETGGPPWAWRLTPRMACQEGKARRPVALAFADRSLLCFLFLWL</sequence>
<accession>X1CXB2</accession>
<dbReference type="AlphaFoldDB" id="X1CXB2"/>
<gene>
    <name evidence="1" type="ORF">S01H4_56255</name>
</gene>
<organism evidence="1">
    <name type="scientific">marine sediment metagenome</name>
    <dbReference type="NCBI Taxonomy" id="412755"/>
    <lineage>
        <taxon>unclassified sequences</taxon>
        <taxon>metagenomes</taxon>
        <taxon>ecological metagenomes</taxon>
    </lineage>
</organism>
<reference evidence="1" key="1">
    <citation type="journal article" date="2014" name="Front. Microbiol.">
        <title>High frequency of phylogenetically diverse reductive dehalogenase-homologous genes in deep subseafloor sedimentary metagenomes.</title>
        <authorList>
            <person name="Kawai M."/>
            <person name="Futagami T."/>
            <person name="Toyoda A."/>
            <person name="Takaki Y."/>
            <person name="Nishi S."/>
            <person name="Hori S."/>
            <person name="Arai W."/>
            <person name="Tsubouchi T."/>
            <person name="Morono Y."/>
            <person name="Uchiyama I."/>
            <person name="Ito T."/>
            <person name="Fujiyama A."/>
            <person name="Inagaki F."/>
            <person name="Takami H."/>
        </authorList>
    </citation>
    <scope>NUCLEOTIDE SEQUENCE</scope>
    <source>
        <strain evidence="1">Expedition CK06-06</strain>
    </source>
</reference>
<proteinExistence type="predicted"/>
<evidence type="ECO:0000313" key="1">
    <source>
        <dbReference type="EMBL" id="GAH12452.1"/>
    </source>
</evidence>
<dbReference type="EMBL" id="BART01032578">
    <property type="protein sequence ID" value="GAH12452.1"/>
    <property type="molecule type" value="Genomic_DNA"/>
</dbReference>
<name>X1CXB2_9ZZZZ</name>
<protein>
    <submittedName>
        <fullName evidence="1">Uncharacterized protein</fullName>
    </submittedName>
</protein>
<comment type="caution">
    <text evidence="1">The sequence shown here is derived from an EMBL/GenBank/DDBJ whole genome shotgun (WGS) entry which is preliminary data.</text>
</comment>
<feature type="non-terminal residue" evidence="1">
    <location>
        <position position="1"/>
    </location>
</feature>